<dbReference type="InterPro" id="IPR004846">
    <property type="entry name" value="T2SS/T3SS_dom"/>
</dbReference>
<dbReference type="InterPro" id="IPR050810">
    <property type="entry name" value="Bact_Secretion_Sys_Channel"/>
</dbReference>
<dbReference type="Gene3D" id="3.55.50.30">
    <property type="match status" value="1"/>
</dbReference>
<evidence type="ECO:0000259" key="5">
    <source>
        <dbReference type="Pfam" id="PF00263"/>
    </source>
</evidence>
<dbReference type="GO" id="GO:0015627">
    <property type="term" value="C:type II protein secretion system complex"/>
    <property type="evidence" value="ECO:0007669"/>
    <property type="project" value="TreeGrafter"/>
</dbReference>
<organism evidence="6">
    <name type="scientific">Fervidobacterium thailandense</name>
    <dbReference type="NCBI Taxonomy" id="1008305"/>
    <lineage>
        <taxon>Bacteria</taxon>
        <taxon>Thermotogati</taxon>
        <taxon>Thermotogota</taxon>
        <taxon>Thermotogae</taxon>
        <taxon>Thermotogales</taxon>
        <taxon>Fervidobacteriaceae</taxon>
        <taxon>Fervidobacterium</taxon>
    </lineage>
</organism>
<feature type="domain" description="Type II/III secretion system secretin-like" evidence="5">
    <location>
        <begin position="216"/>
        <end position="363"/>
    </location>
</feature>
<evidence type="ECO:0000256" key="3">
    <source>
        <dbReference type="ARBA" id="ARBA00023136"/>
    </source>
</evidence>
<dbReference type="GO" id="GO:0009306">
    <property type="term" value="P:protein secretion"/>
    <property type="evidence" value="ECO:0007669"/>
    <property type="project" value="InterPro"/>
</dbReference>
<evidence type="ECO:0000313" key="6">
    <source>
        <dbReference type="EMBL" id="HGU39939.1"/>
    </source>
</evidence>
<sequence>MVVFLFTFFLFTFLSSTIFGLSVSFYNLNIKDALNIIAAEAGVPIVYEPNLTGTVTVEFESENVENIIEIVLKPFNYYWTKIDGIYYVGTMNPTNPNFFKVATLLEVPVFHADAEILRSSLPKSLQDYILSTNDSNRLLIYAPINIGSMIANLITRLDTPSREAKIIFKVLDVSEGFLDSFALTPGTGNLTGLHINILQLPISGSYVNLLFQGKEDSQRMRILSTGQLTAQNGRTYKITLQNQLQTQQITEGKVSNVQNPEVFEVTVTPRFAAKKCHITLNFSYSGILFGTNSENAKRGATLSSNVSLDYGVPYVLGAISYEKKIEKEGGISILGNLPFIGSLFRWKYYEKETRYIIFLIMVEVD</sequence>
<comment type="caution">
    <text evidence="6">The sequence shown here is derived from an EMBL/GenBank/DDBJ whole genome shotgun (WGS) entry which is preliminary data.</text>
</comment>
<comment type="similarity">
    <text evidence="4">Belongs to the bacterial secretin family.</text>
</comment>
<dbReference type="EMBL" id="DSZY01000010">
    <property type="protein sequence ID" value="HGU39939.1"/>
    <property type="molecule type" value="Genomic_DNA"/>
</dbReference>
<reference evidence="6" key="1">
    <citation type="journal article" date="2020" name="mSystems">
        <title>Genome- and Community-Level Interaction Insights into Carbon Utilization and Element Cycling Functions of Hydrothermarchaeota in Hydrothermal Sediment.</title>
        <authorList>
            <person name="Zhou Z."/>
            <person name="Liu Y."/>
            <person name="Xu W."/>
            <person name="Pan J."/>
            <person name="Luo Z.H."/>
            <person name="Li M."/>
        </authorList>
    </citation>
    <scope>NUCLEOTIDE SEQUENCE [LARGE SCALE GENOMIC DNA]</scope>
    <source>
        <strain evidence="6">SpSt-609</strain>
    </source>
</reference>
<comment type="subcellular location">
    <subcellularLocation>
        <location evidence="1">Membrane</location>
    </subcellularLocation>
</comment>
<keyword evidence="3" id="KW-0472">Membrane</keyword>
<accession>A0A7C4RV74</accession>
<keyword evidence="2" id="KW-0732">Signal</keyword>
<name>A0A7C4RV74_9BACT</name>
<proteinExistence type="inferred from homology"/>
<evidence type="ECO:0000256" key="1">
    <source>
        <dbReference type="ARBA" id="ARBA00004370"/>
    </source>
</evidence>
<dbReference type="PANTHER" id="PTHR30332">
    <property type="entry name" value="PROBABLE GENERAL SECRETION PATHWAY PROTEIN D"/>
    <property type="match status" value="1"/>
</dbReference>
<evidence type="ECO:0000256" key="2">
    <source>
        <dbReference type="ARBA" id="ARBA00022729"/>
    </source>
</evidence>
<dbReference type="PANTHER" id="PTHR30332:SF24">
    <property type="entry name" value="SECRETIN GSPD-RELATED"/>
    <property type="match status" value="1"/>
</dbReference>
<dbReference type="Pfam" id="PF00263">
    <property type="entry name" value="Secretin"/>
    <property type="match status" value="1"/>
</dbReference>
<dbReference type="GO" id="GO:0016020">
    <property type="term" value="C:membrane"/>
    <property type="evidence" value="ECO:0007669"/>
    <property type="project" value="UniProtKB-SubCell"/>
</dbReference>
<evidence type="ECO:0000256" key="4">
    <source>
        <dbReference type="RuleBase" id="RU004003"/>
    </source>
</evidence>
<dbReference type="AlphaFoldDB" id="A0A7C4RV74"/>
<protein>
    <recommendedName>
        <fullName evidence="5">Type II/III secretion system secretin-like domain-containing protein</fullName>
    </recommendedName>
</protein>
<gene>
    <name evidence="6" type="ORF">ENT77_01890</name>
</gene>